<feature type="binding site" evidence="12">
    <location>
        <position position="90"/>
    </location>
    <ligand>
        <name>Zn(2+)</name>
        <dbReference type="ChEBI" id="CHEBI:29105"/>
    </ligand>
</feature>
<dbReference type="PIRSF" id="PIRSF004682">
    <property type="entry name" value="GmhB"/>
    <property type="match status" value="1"/>
</dbReference>
<dbReference type="OrthoDB" id="9781367at2"/>
<feature type="active site" description="Nucleophile" evidence="10">
    <location>
        <position position="11"/>
    </location>
</feature>
<name>Q474S8_CUPPJ</name>
<dbReference type="InterPro" id="IPR006543">
    <property type="entry name" value="Histidinol-phos"/>
</dbReference>
<dbReference type="NCBIfam" id="TIGR01656">
    <property type="entry name" value="Histidinol-ppas"/>
    <property type="match status" value="1"/>
</dbReference>
<evidence type="ECO:0000256" key="11">
    <source>
        <dbReference type="PIRSR" id="PIRSR004682-3"/>
    </source>
</evidence>
<evidence type="ECO:0000256" key="4">
    <source>
        <dbReference type="ARBA" id="ARBA00022801"/>
    </source>
</evidence>
<feature type="active site" description="Nucleophile" evidence="10">
    <location>
        <position position="9"/>
    </location>
</feature>
<feature type="binding site" evidence="12">
    <location>
        <position position="105"/>
    </location>
    <ligand>
        <name>Zn(2+)</name>
        <dbReference type="ChEBI" id="CHEBI:29105"/>
    </ligand>
</feature>
<dbReference type="HOGENOM" id="CLU_085077_3_0_4"/>
<feature type="binding site" evidence="12">
    <location>
        <position position="92"/>
    </location>
    <ligand>
        <name>Zn(2+)</name>
        <dbReference type="ChEBI" id="CHEBI:29105"/>
    </ligand>
</feature>
<evidence type="ECO:0000256" key="8">
    <source>
        <dbReference type="ARBA" id="ARBA00061616"/>
    </source>
</evidence>
<dbReference type="SUPFAM" id="SSF56784">
    <property type="entry name" value="HAD-like"/>
    <property type="match status" value="1"/>
</dbReference>
<dbReference type="NCBIfam" id="NF006506">
    <property type="entry name" value="PRK08942.1"/>
    <property type="match status" value="1"/>
</dbReference>
<dbReference type="InterPro" id="IPR006549">
    <property type="entry name" value="HAD-SF_hydro_IIIA"/>
</dbReference>
<dbReference type="Gene3D" id="3.40.50.1000">
    <property type="entry name" value="HAD superfamily/HAD-like"/>
    <property type="match status" value="1"/>
</dbReference>
<gene>
    <name evidence="13" type="ordered locus">Reut_A0723</name>
</gene>
<dbReference type="CDD" id="cd07503">
    <property type="entry name" value="HAD_HisB-N"/>
    <property type="match status" value="1"/>
</dbReference>
<keyword evidence="6 9" id="KW-0119">Carbohydrate metabolism</keyword>
<feature type="binding site" evidence="12">
    <location>
        <position position="134"/>
    </location>
    <ligand>
        <name>Mg(2+)</name>
        <dbReference type="ChEBI" id="CHEBI:18420"/>
    </ligand>
</feature>
<comment type="cofactor">
    <cofactor evidence="12">
        <name>Mg(2+)</name>
        <dbReference type="ChEBI" id="CHEBI:18420"/>
    </cofactor>
</comment>
<reference evidence="13" key="1">
    <citation type="submission" date="2005-08" db="EMBL/GenBank/DDBJ databases">
        <title>Complete sequence of Chromosome1 of Ralstonia eutropha JMP134.</title>
        <authorList>
            <person name="Copeland A."/>
            <person name="Lucas S."/>
            <person name="Lapidus A."/>
            <person name="Barry K."/>
            <person name="Detter J.C."/>
            <person name="Glavina T."/>
            <person name="Hammon N."/>
            <person name="Israni S."/>
            <person name="Pitluck S."/>
            <person name="Goltsman E."/>
            <person name="Martinez M."/>
            <person name="Schmutz J."/>
            <person name="Larimer F."/>
            <person name="Land M."/>
            <person name="Lykidis A."/>
            <person name="Richardson P."/>
        </authorList>
    </citation>
    <scope>NUCLEOTIDE SEQUENCE</scope>
    <source>
        <strain evidence="13">JMP134</strain>
    </source>
</reference>
<organism evidence="13">
    <name type="scientific">Cupriavidus pinatubonensis (strain JMP 134 / LMG 1197)</name>
    <name type="common">Cupriavidus necator (strain JMP 134)</name>
    <dbReference type="NCBI Taxonomy" id="264198"/>
    <lineage>
        <taxon>Bacteria</taxon>
        <taxon>Pseudomonadati</taxon>
        <taxon>Pseudomonadota</taxon>
        <taxon>Betaproteobacteria</taxon>
        <taxon>Burkholderiales</taxon>
        <taxon>Burkholderiaceae</taxon>
        <taxon>Cupriavidus</taxon>
    </lineage>
</organism>
<dbReference type="EMBL" id="CP000090">
    <property type="protein sequence ID" value="AAZ60105.1"/>
    <property type="molecule type" value="Genomic_DNA"/>
</dbReference>
<evidence type="ECO:0000256" key="9">
    <source>
        <dbReference type="PIRNR" id="PIRNR004682"/>
    </source>
</evidence>
<evidence type="ECO:0000256" key="2">
    <source>
        <dbReference type="ARBA" id="ARBA00022490"/>
    </source>
</evidence>
<dbReference type="FunFam" id="3.40.50.1000:FF:000037">
    <property type="entry name" value="D,D-heptose 1,7-bisphosphate phosphatase"/>
    <property type="match status" value="1"/>
</dbReference>
<evidence type="ECO:0000256" key="1">
    <source>
        <dbReference type="ARBA" id="ARBA00004496"/>
    </source>
</evidence>
<dbReference type="GO" id="GO:0005737">
    <property type="term" value="C:cytoplasm"/>
    <property type="evidence" value="ECO:0007669"/>
    <property type="project" value="UniProtKB-SubCell"/>
</dbReference>
<dbReference type="NCBIfam" id="TIGR00213">
    <property type="entry name" value="GmhB_yaeD"/>
    <property type="match status" value="1"/>
</dbReference>
<feature type="binding site" evidence="12">
    <location>
        <position position="11"/>
    </location>
    <ligand>
        <name>Mg(2+)</name>
        <dbReference type="ChEBI" id="CHEBI:18420"/>
    </ligand>
</feature>
<dbReference type="PANTHER" id="PTHR42891">
    <property type="entry name" value="D-GLYCERO-BETA-D-MANNO-HEPTOSE-1,7-BISPHOSPHATE 7-PHOSPHATASE"/>
    <property type="match status" value="1"/>
</dbReference>
<feature type="site" description="Stabilizes the phosphoryl group" evidence="11">
    <location>
        <position position="109"/>
    </location>
</feature>
<sequence>MGQPALFLDRDGVINVDTGYVHCPEDCRFVDGIFDLVRRANAAGMAVCVVTNQAGIARGYYDEAQFQHFTTWMLARFEEEGAHIDKVYHCPHHPMAGQGEYLKACQCRKPAPGMLLAARDALGLDMGRSVMVGDTLTDMQAAASASVGTRWLVPHGDAALAEAGRSAGCCVAEHLSEIDPTRALRLKA</sequence>
<proteinExistence type="inferred from homology"/>
<dbReference type="InterPro" id="IPR036412">
    <property type="entry name" value="HAD-like_sf"/>
</dbReference>
<keyword evidence="2 9" id="KW-0963">Cytoplasm</keyword>
<feature type="binding site" evidence="12">
    <location>
        <position position="107"/>
    </location>
    <ligand>
        <name>Zn(2+)</name>
        <dbReference type="ChEBI" id="CHEBI:29105"/>
    </ligand>
</feature>
<dbReference type="InterPro" id="IPR023214">
    <property type="entry name" value="HAD_sf"/>
</dbReference>
<keyword evidence="5 12" id="KW-0862">Zinc</keyword>
<comment type="similarity">
    <text evidence="8 9">Belongs to the gmhB family.</text>
</comment>
<evidence type="ECO:0000256" key="12">
    <source>
        <dbReference type="PIRSR" id="PIRSR004682-4"/>
    </source>
</evidence>
<evidence type="ECO:0000256" key="10">
    <source>
        <dbReference type="PIRSR" id="PIRSR004682-1"/>
    </source>
</evidence>
<keyword evidence="4 9" id="KW-0378">Hydrolase</keyword>
<accession>Q474S8</accession>
<dbReference type="AlphaFoldDB" id="Q474S8"/>
<comment type="cofactor">
    <cofactor evidence="12">
        <name>Zn(2+)</name>
        <dbReference type="ChEBI" id="CHEBI:29105"/>
    </cofactor>
</comment>
<feature type="binding site" evidence="12">
    <location>
        <position position="9"/>
    </location>
    <ligand>
        <name>Mg(2+)</name>
        <dbReference type="ChEBI" id="CHEBI:18420"/>
    </ligand>
</feature>
<evidence type="ECO:0000256" key="7">
    <source>
        <dbReference type="ARBA" id="ARBA00031828"/>
    </source>
</evidence>
<dbReference type="GO" id="GO:0046872">
    <property type="term" value="F:metal ion binding"/>
    <property type="evidence" value="ECO:0007669"/>
    <property type="project" value="UniProtKB-KW"/>
</dbReference>
<protein>
    <recommendedName>
        <fullName evidence="7 9">D,D-heptose 1,7-bisphosphate phosphatase</fullName>
        <ecNumber evidence="9">3.1.3.-</ecNumber>
    </recommendedName>
</protein>
<dbReference type="EC" id="3.1.3.-" evidence="9"/>
<feature type="site" description="Stabilizes the phosphoryl group" evidence="11">
    <location>
        <position position="51"/>
    </location>
</feature>
<dbReference type="InterPro" id="IPR004446">
    <property type="entry name" value="Heptose_bisP_phosphatase"/>
</dbReference>
<keyword evidence="3 12" id="KW-0479">Metal-binding</keyword>
<dbReference type="NCBIfam" id="TIGR01662">
    <property type="entry name" value="HAD-SF-IIIA"/>
    <property type="match status" value="1"/>
</dbReference>
<dbReference type="Pfam" id="PF13242">
    <property type="entry name" value="Hydrolase_like"/>
    <property type="match status" value="1"/>
</dbReference>
<evidence type="ECO:0000313" key="13">
    <source>
        <dbReference type="EMBL" id="AAZ60105.1"/>
    </source>
</evidence>
<dbReference type="GO" id="GO:0005975">
    <property type="term" value="P:carbohydrate metabolic process"/>
    <property type="evidence" value="ECO:0007669"/>
    <property type="project" value="InterPro"/>
</dbReference>
<dbReference type="eggNOG" id="COG0241">
    <property type="taxonomic scope" value="Bacteria"/>
</dbReference>
<comment type="subcellular location">
    <subcellularLocation>
        <location evidence="1 9">Cytoplasm</location>
    </subcellularLocation>
</comment>
<evidence type="ECO:0000256" key="5">
    <source>
        <dbReference type="ARBA" id="ARBA00022833"/>
    </source>
</evidence>
<dbReference type="GO" id="GO:0016791">
    <property type="term" value="F:phosphatase activity"/>
    <property type="evidence" value="ECO:0007669"/>
    <property type="project" value="InterPro"/>
</dbReference>
<evidence type="ECO:0000256" key="3">
    <source>
        <dbReference type="ARBA" id="ARBA00022723"/>
    </source>
</evidence>
<evidence type="ECO:0000256" key="6">
    <source>
        <dbReference type="ARBA" id="ARBA00023277"/>
    </source>
</evidence>
<dbReference type="PANTHER" id="PTHR42891:SF1">
    <property type="entry name" value="D-GLYCERO-BETA-D-MANNO-HEPTOSE-1,7-BISPHOSPHATE 7-PHOSPHATASE"/>
    <property type="match status" value="1"/>
</dbReference>
<dbReference type="KEGG" id="reu:Reut_A0723"/>
<feature type="site" description="Contributes to substrate recognition" evidence="11">
    <location>
        <position position="108"/>
    </location>
</feature>
<dbReference type="STRING" id="264198.Reut_A0723"/>
<keyword evidence="12" id="KW-0460">Magnesium</keyword>